<dbReference type="InterPro" id="IPR050765">
    <property type="entry name" value="Riboflavin_Biosynth_HTPR"/>
</dbReference>
<dbReference type="RefSeq" id="WP_012852128.1">
    <property type="nucleotide sequence ID" value="NC_013510.1"/>
</dbReference>
<evidence type="ECO:0000256" key="1">
    <source>
        <dbReference type="ARBA" id="ARBA00005104"/>
    </source>
</evidence>
<gene>
    <name evidence="5" type="ordered locus">Tcur_1770</name>
</gene>
<sequence>MRRLLPEPAARIDPFEEYGRVTGPWLRVGMVLSADGSVTDEQGWSDGLGGAADFAVFRTLRALADAIVVGAATVRTGRVGPARLRDDLRPRRAALGKRGPAPIVVVTRRAELDWRLPLFTAAQTPTLVVTARSAAAAVPAHVPVIAVAETGEGLDLAEAVHRLREEHGLAHLLCEGGPHLAAALLRAGLVDELCLNVAPTLIGGRHHTRLLADLDARVELRLSAVYTAEDVLFLRYLTRR</sequence>
<dbReference type="InterPro" id="IPR002734">
    <property type="entry name" value="RibDG_C"/>
</dbReference>
<dbReference type="eggNOG" id="COG1985">
    <property type="taxonomic scope" value="Bacteria"/>
</dbReference>
<dbReference type="GO" id="GO:0009231">
    <property type="term" value="P:riboflavin biosynthetic process"/>
    <property type="evidence" value="ECO:0007669"/>
    <property type="project" value="InterPro"/>
</dbReference>
<evidence type="ECO:0000259" key="4">
    <source>
        <dbReference type="Pfam" id="PF01872"/>
    </source>
</evidence>
<dbReference type="PANTHER" id="PTHR38011:SF7">
    <property type="entry name" value="2,5-DIAMINO-6-RIBOSYLAMINO-4(3H)-PYRIMIDINONE 5'-PHOSPHATE REDUCTASE"/>
    <property type="match status" value="1"/>
</dbReference>
<keyword evidence="2" id="KW-0521">NADP</keyword>
<feature type="domain" description="Bacterial bifunctional deaminase-reductase C-terminal" evidence="4">
    <location>
        <begin position="24"/>
        <end position="228"/>
    </location>
</feature>
<dbReference type="EMBL" id="CP001738">
    <property type="protein sequence ID" value="ACY97344.1"/>
    <property type="molecule type" value="Genomic_DNA"/>
</dbReference>
<evidence type="ECO:0000256" key="2">
    <source>
        <dbReference type="ARBA" id="ARBA00022857"/>
    </source>
</evidence>
<evidence type="ECO:0000313" key="5">
    <source>
        <dbReference type="EMBL" id="ACY97344.1"/>
    </source>
</evidence>
<dbReference type="InterPro" id="IPR024072">
    <property type="entry name" value="DHFR-like_dom_sf"/>
</dbReference>
<dbReference type="Proteomes" id="UP000001918">
    <property type="component" value="Chromosome"/>
</dbReference>
<dbReference type="Gene3D" id="3.40.430.10">
    <property type="entry name" value="Dihydrofolate Reductase, subunit A"/>
    <property type="match status" value="1"/>
</dbReference>
<dbReference type="STRING" id="471852.Tcur_1770"/>
<accession>D1AC78</accession>
<dbReference type="AlphaFoldDB" id="D1AC78"/>
<dbReference type="GO" id="GO:0008703">
    <property type="term" value="F:5-amino-6-(5-phosphoribosylamino)uracil reductase activity"/>
    <property type="evidence" value="ECO:0007669"/>
    <property type="project" value="InterPro"/>
</dbReference>
<dbReference type="PANTHER" id="PTHR38011">
    <property type="entry name" value="DIHYDROFOLATE REDUCTASE FAMILY PROTEIN (AFU_ORTHOLOGUE AFUA_8G06820)"/>
    <property type="match status" value="1"/>
</dbReference>
<evidence type="ECO:0000313" key="6">
    <source>
        <dbReference type="Proteomes" id="UP000001918"/>
    </source>
</evidence>
<dbReference type="HOGENOM" id="CLU_036590_4_1_11"/>
<name>D1AC78_THECD</name>
<keyword evidence="6" id="KW-1185">Reference proteome</keyword>
<organism evidence="5 6">
    <name type="scientific">Thermomonospora curvata (strain ATCC 19995 / DSM 43183 / JCM 3096 / KCTC 9072 / NBRC 15933 / NCIMB 10081 / Henssen B9)</name>
    <dbReference type="NCBI Taxonomy" id="471852"/>
    <lineage>
        <taxon>Bacteria</taxon>
        <taxon>Bacillati</taxon>
        <taxon>Actinomycetota</taxon>
        <taxon>Actinomycetes</taxon>
        <taxon>Streptosporangiales</taxon>
        <taxon>Thermomonosporaceae</taxon>
        <taxon>Thermomonospora</taxon>
    </lineage>
</organism>
<keyword evidence="3" id="KW-0560">Oxidoreductase</keyword>
<reference evidence="5 6" key="1">
    <citation type="journal article" date="2011" name="Stand. Genomic Sci.">
        <title>Complete genome sequence of Thermomonospora curvata type strain (B9).</title>
        <authorList>
            <person name="Chertkov O."/>
            <person name="Sikorski J."/>
            <person name="Nolan M."/>
            <person name="Lapidus A."/>
            <person name="Lucas S."/>
            <person name="Del Rio T.G."/>
            <person name="Tice H."/>
            <person name="Cheng J.F."/>
            <person name="Goodwin L."/>
            <person name="Pitluck S."/>
            <person name="Liolios K."/>
            <person name="Ivanova N."/>
            <person name="Mavromatis K."/>
            <person name="Mikhailova N."/>
            <person name="Ovchinnikova G."/>
            <person name="Pati A."/>
            <person name="Chen A."/>
            <person name="Palaniappan K."/>
            <person name="Djao O.D."/>
            <person name="Land M."/>
            <person name="Hauser L."/>
            <person name="Chang Y.J."/>
            <person name="Jeffries C.D."/>
            <person name="Brettin T."/>
            <person name="Han C."/>
            <person name="Detter J.C."/>
            <person name="Rohde M."/>
            <person name="Goker M."/>
            <person name="Woyke T."/>
            <person name="Bristow J."/>
            <person name="Eisen J.A."/>
            <person name="Markowitz V."/>
            <person name="Hugenholtz P."/>
            <person name="Klenk H.P."/>
            <person name="Kyrpides N.C."/>
        </authorList>
    </citation>
    <scope>NUCLEOTIDE SEQUENCE [LARGE SCALE GENOMIC DNA]</scope>
    <source>
        <strain evidence="6">ATCC 19995 / DSM 43183 / JCM 3096 / KCTC 9072 / NBRC 15933 / NCIMB 10081 / Henssen B9</strain>
    </source>
</reference>
<dbReference type="KEGG" id="tcu:Tcur_1770"/>
<dbReference type="Pfam" id="PF01872">
    <property type="entry name" value="RibD_C"/>
    <property type="match status" value="1"/>
</dbReference>
<protein>
    <submittedName>
        <fullName evidence="5">Bifunctional deaminase-reductase domain protein</fullName>
    </submittedName>
</protein>
<dbReference type="OrthoDB" id="5243299at2"/>
<proteinExistence type="predicted"/>
<dbReference type="SUPFAM" id="SSF53597">
    <property type="entry name" value="Dihydrofolate reductase-like"/>
    <property type="match status" value="1"/>
</dbReference>
<evidence type="ECO:0000256" key="3">
    <source>
        <dbReference type="ARBA" id="ARBA00023002"/>
    </source>
</evidence>
<comment type="pathway">
    <text evidence="1">Cofactor biosynthesis; riboflavin biosynthesis.</text>
</comment>